<dbReference type="RefSeq" id="WP_069204181.1">
    <property type="nucleotide sequence ID" value="NZ_CP014168.1"/>
</dbReference>
<evidence type="ECO:0000313" key="1">
    <source>
        <dbReference type="EMBL" id="AOH83606.1"/>
    </source>
</evidence>
<gene>
    <name evidence="1" type="ORF">AWL63_06095</name>
</gene>
<keyword evidence="2" id="KW-1185">Reference proteome</keyword>
<evidence type="ECO:0000313" key="2">
    <source>
        <dbReference type="Proteomes" id="UP000094256"/>
    </source>
</evidence>
<protein>
    <submittedName>
        <fullName evidence="1">Uncharacterized protein</fullName>
    </submittedName>
</protein>
<reference evidence="1 2" key="1">
    <citation type="submission" date="2016-01" db="EMBL/GenBank/DDBJ databases">
        <title>Complete genome and mega plasmid sequence of Sphingomonas panacis DCY99 elicits systemic resistance in rice to Xanthomonas oryzae.</title>
        <authorList>
            <person name="Kim Y.J."/>
            <person name="Yang D.C."/>
            <person name="Sing P."/>
        </authorList>
    </citation>
    <scope>NUCLEOTIDE SEQUENCE [LARGE SCALE GENOMIC DNA]</scope>
    <source>
        <strain evidence="1 2">DCY99</strain>
    </source>
</reference>
<dbReference type="AlphaFoldDB" id="A0A1B3Z844"/>
<sequence>MRQVRHDELLYHLFDATRGWAPALRNGLALDAERRARWIEIGASVIAERMRRFYFFPDGEPAPLNGKELAAVVAKSIDGWRHTLRLDFTSREEKVRRQARWTAAYLLAEDFAGYQILSELPDPPPFRLCGEAGSGVPPRDQFPDPIGPLFG</sequence>
<proteinExistence type="predicted"/>
<dbReference type="Proteomes" id="UP000094256">
    <property type="component" value="Chromosome"/>
</dbReference>
<name>A0A1B3Z844_9SPHN</name>
<organism evidence="1 2">
    <name type="scientific">Sphingomonas panacis</name>
    <dbReference type="NCBI Taxonomy" id="1560345"/>
    <lineage>
        <taxon>Bacteria</taxon>
        <taxon>Pseudomonadati</taxon>
        <taxon>Pseudomonadota</taxon>
        <taxon>Alphaproteobacteria</taxon>
        <taxon>Sphingomonadales</taxon>
        <taxon>Sphingomonadaceae</taxon>
        <taxon>Sphingomonas</taxon>
    </lineage>
</organism>
<dbReference type="EMBL" id="CP014168">
    <property type="protein sequence ID" value="AOH83606.1"/>
    <property type="molecule type" value="Genomic_DNA"/>
</dbReference>
<dbReference type="KEGG" id="span:AWL63_06095"/>
<accession>A0A1B3Z844</accession>